<gene>
    <name evidence="1" type="ORF">Q5716_10950</name>
</gene>
<sequence>MGYHRLVISNNPYVLKDAETKDALAASIVEAVRSGGDFVHVPLDGQGLDVLVTPATPVLIEPVEPIEPRDARRTGTIDFDLDWIDFDSPS</sequence>
<dbReference type="EMBL" id="JAUQUB010000002">
    <property type="protein sequence ID" value="MDO7882742.1"/>
    <property type="molecule type" value="Genomic_DNA"/>
</dbReference>
<proteinExistence type="predicted"/>
<comment type="caution">
    <text evidence="1">The sequence shown here is derived from an EMBL/GenBank/DDBJ whole genome shotgun (WGS) entry which is preliminary data.</text>
</comment>
<accession>A0ABT9BQN3</accession>
<protein>
    <submittedName>
        <fullName evidence="1">Uncharacterized protein</fullName>
    </submittedName>
</protein>
<keyword evidence="2" id="KW-1185">Reference proteome</keyword>
<dbReference type="RefSeq" id="WP_305003175.1">
    <property type="nucleotide sequence ID" value="NZ_JAUQUB010000002.1"/>
</dbReference>
<organism evidence="1 2">
    <name type="scientific">Antiquaquibacter soli</name>
    <dbReference type="NCBI Taxonomy" id="3064523"/>
    <lineage>
        <taxon>Bacteria</taxon>
        <taxon>Bacillati</taxon>
        <taxon>Actinomycetota</taxon>
        <taxon>Actinomycetes</taxon>
        <taxon>Micrococcales</taxon>
        <taxon>Microbacteriaceae</taxon>
        <taxon>Antiquaquibacter</taxon>
    </lineage>
</organism>
<dbReference type="Proteomes" id="UP001241072">
    <property type="component" value="Unassembled WGS sequence"/>
</dbReference>
<name>A0ABT9BQN3_9MICO</name>
<reference evidence="1 2" key="1">
    <citation type="submission" date="2023-07" db="EMBL/GenBank/DDBJ databases">
        <title>Protaetiibacter sp. nov WY-16 isolated from soil.</title>
        <authorList>
            <person name="Liu B."/>
            <person name="Wan Y."/>
        </authorList>
    </citation>
    <scope>NUCLEOTIDE SEQUENCE [LARGE SCALE GENOMIC DNA]</scope>
    <source>
        <strain evidence="1 2">WY-16</strain>
    </source>
</reference>
<evidence type="ECO:0000313" key="2">
    <source>
        <dbReference type="Proteomes" id="UP001241072"/>
    </source>
</evidence>
<evidence type="ECO:0000313" key="1">
    <source>
        <dbReference type="EMBL" id="MDO7882742.1"/>
    </source>
</evidence>